<evidence type="ECO:0000313" key="6">
    <source>
        <dbReference type="Proteomes" id="UP001432322"/>
    </source>
</evidence>
<comment type="cofactor">
    <cofactor evidence="3">
        <name>heme</name>
        <dbReference type="ChEBI" id="CHEBI:30413"/>
    </cofactor>
</comment>
<evidence type="ECO:0000313" key="5">
    <source>
        <dbReference type="EMBL" id="GMT22977.1"/>
    </source>
</evidence>
<keyword evidence="2 4" id="KW-0503">Monooxygenase</keyword>
<evidence type="ECO:0000256" key="1">
    <source>
        <dbReference type="ARBA" id="ARBA00010617"/>
    </source>
</evidence>
<dbReference type="SUPFAM" id="SSF48264">
    <property type="entry name" value="Cytochrome P450"/>
    <property type="match status" value="1"/>
</dbReference>
<dbReference type="InterPro" id="IPR002401">
    <property type="entry name" value="Cyt_P450_E_grp-I"/>
</dbReference>
<reference evidence="5" key="1">
    <citation type="submission" date="2023-10" db="EMBL/GenBank/DDBJ databases">
        <title>Genome assembly of Pristionchus species.</title>
        <authorList>
            <person name="Yoshida K."/>
            <person name="Sommer R.J."/>
        </authorList>
    </citation>
    <scope>NUCLEOTIDE SEQUENCE</scope>
    <source>
        <strain evidence="5">RS5133</strain>
    </source>
</reference>
<evidence type="ECO:0000256" key="2">
    <source>
        <dbReference type="ARBA" id="ARBA00023033"/>
    </source>
</evidence>
<dbReference type="PANTHER" id="PTHR24284:SF1">
    <property type="entry name" value="CYTOCHROME P450 FAMILY"/>
    <property type="match status" value="1"/>
</dbReference>
<keyword evidence="3 4" id="KW-0349">Heme</keyword>
<keyword evidence="4" id="KW-0560">Oxidoreductase</keyword>
<comment type="similarity">
    <text evidence="1 4">Belongs to the cytochrome P450 family.</text>
</comment>
<keyword evidence="6" id="KW-1185">Reference proteome</keyword>
<protein>
    <recommendedName>
        <fullName evidence="7">Cytochrome P450</fullName>
    </recommendedName>
</protein>
<dbReference type="Gene3D" id="1.10.630.10">
    <property type="entry name" value="Cytochrome P450"/>
    <property type="match status" value="1"/>
</dbReference>
<gene>
    <name evidence="5" type="ORF">PFISCL1PPCAC_14275</name>
</gene>
<dbReference type="GO" id="GO:0016705">
    <property type="term" value="F:oxidoreductase activity, acting on paired donors, with incorporation or reduction of molecular oxygen"/>
    <property type="evidence" value="ECO:0007669"/>
    <property type="project" value="InterPro"/>
</dbReference>
<dbReference type="GO" id="GO:0005506">
    <property type="term" value="F:iron ion binding"/>
    <property type="evidence" value="ECO:0007669"/>
    <property type="project" value="InterPro"/>
</dbReference>
<name>A0AAV5VYG5_9BILA</name>
<dbReference type="PRINTS" id="PR00385">
    <property type="entry name" value="P450"/>
</dbReference>
<dbReference type="EMBL" id="BTSY01000004">
    <property type="protein sequence ID" value="GMT22977.1"/>
    <property type="molecule type" value="Genomic_DNA"/>
</dbReference>
<dbReference type="InterPro" id="IPR036396">
    <property type="entry name" value="Cyt_P450_sf"/>
</dbReference>
<dbReference type="GO" id="GO:0020037">
    <property type="term" value="F:heme binding"/>
    <property type="evidence" value="ECO:0007669"/>
    <property type="project" value="InterPro"/>
</dbReference>
<feature type="binding site" description="axial binding residue" evidence="3">
    <location>
        <position position="163"/>
    </location>
    <ligand>
        <name>heme</name>
        <dbReference type="ChEBI" id="CHEBI:30413"/>
    </ligand>
    <ligandPart>
        <name>Fe</name>
        <dbReference type="ChEBI" id="CHEBI:18248"/>
    </ligandPart>
</feature>
<keyword evidence="3 4" id="KW-0479">Metal-binding</keyword>
<evidence type="ECO:0000256" key="4">
    <source>
        <dbReference type="RuleBase" id="RU000461"/>
    </source>
</evidence>
<proteinExistence type="inferred from homology"/>
<organism evidence="5 6">
    <name type="scientific">Pristionchus fissidentatus</name>
    <dbReference type="NCBI Taxonomy" id="1538716"/>
    <lineage>
        <taxon>Eukaryota</taxon>
        <taxon>Metazoa</taxon>
        <taxon>Ecdysozoa</taxon>
        <taxon>Nematoda</taxon>
        <taxon>Chromadorea</taxon>
        <taxon>Rhabditida</taxon>
        <taxon>Rhabditina</taxon>
        <taxon>Diplogasteromorpha</taxon>
        <taxon>Diplogasteroidea</taxon>
        <taxon>Neodiplogasteridae</taxon>
        <taxon>Pristionchus</taxon>
    </lineage>
</organism>
<accession>A0AAV5VYG5</accession>
<dbReference type="Pfam" id="PF00067">
    <property type="entry name" value="p450"/>
    <property type="match status" value="1"/>
</dbReference>
<sequence length="217" mass="24682">MQQNPYLDDGNLISVCSDFFSNGQEATTTTLRWTVLLLALNQEPQEKLRREIHSVVGRHRLPAMTDKPKMIYTQAIILELMRVSNIVGNNLSRRTTRDTEVKGYKIPANTCISGDLHYIMAHDPLFVEPERFNPDRFIAEDGKSLRKDLADRVVLFSLGKRACAGEGLARLEVFLVITATVQHYRILPREDEPIDLDPLPSGILAPKENQFIRIEKV</sequence>
<dbReference type="AlphaFoldDB" id="A0AAV5VYG5"/>
<dbReference type="PANTHER" id="PTHR24284">
    <property type="entry name" value="CYTOCHROME P450 FAMILY"/>
    <property type="match status" value="1"/>
</dbReference>
<dbReference type="PROSITE" id="PS00086">
    <property type="entry name" value="CYTOCHROME_P450"/>
    <property type="match status" value="1"/>
</dbReference>
<keyword evidence="3 4" id="KW-0408">Iron</keyword>
<evidence type="ECO:0008006" key="7">
    <source>
        <dbReference type="Google" id="ProtNLM"/>
    </source>
</evidence>
<dbReference type="GO" id="GO:0004497">
    <property type="term" value="F:monooxygenase activity"/>
    <property type="evidence" value="ECO:0007669"/>
    <property type="project" value="UniProtKB-KW"/>
</dbReference>
<comment type="caution">
    <text evidence="5">The sequence shown here is derived from an EMBL/GenBank/DDBJ whole genome shotgun (WGS) entry which is preliminary data.</text>
</comment>
<dbReference type="InterPro" id="IPR017972">
    <property type="entry name" value="Cyt_P450_CS"/>
</dbReference>
<dbReference type="Proteomes" id="UP001432322">
    <property type="component" value="Unassembled WGS sequence"/>
</dbReference>
<dbReference type="PRINTS" id="PR00463">
    <property type="entry name" value="EP450I"/>
</dbReference>
<evidence type="ECO:0000256" key="3">
    <source>
        <dbReference type="PIRSR" id="PIRSR602401-1"/>
    </source>
</evidence>
<dbReference type="InterPro" id="IPR001128">
    <property type="entry name" value="Cyt_P450"/>
</dbReference>